<evidence type="ECO:0000259" key="1">
    <source>
        <dbReference type="Pfam" id="PF22275"/>
    </source>
</evidence>
<evidence type="ECO:0000313" key="6">
    <source>
        <dbReference type="Proteomes" id="UP000272627"/>
    </source>
</evidence>
<accession>A0A0P9QAM8</accession>
<reference evidence="6 7" key="2">
    <citation type="submission" date="2018-08" db="EMBL/GenBank/DDBJ databases">
        <title>Recombination of ecologically and evolutionarily significant loci maintains genetic cohesion in the Pseudomonas syringae species complex.</title>
        <authorList>
            <person name="Dillon M."/>
            <person name="Thakur S."/>
            <person name="Almeida R.N.D."/>
            <person name="Weir B.S."/>
            <person name="Guttman D.S."/>
        </authorList>
    </citation>
    <scope>NUCLEOTIDE SEQUENCE [LARGE SCALE GENOMIC DNA]</scope>
    <source>
        <strain evidence="4 7">ICMP 4316</strain>
        <strain evidence="3 6">ICMP 8636</strain>
    </source>
</reference>
<evidence type="ECO:0000313" key="3">
    <source>
        <dbReference type="EMBL" id="RMM01150.1"/>
    </source>
</evidence>
<sequence length="128" mass="13890">MELLRIAEMTSLTGEPTAGATTSSAQAIEEKLSRTTKPHCIVLAWVVVDVQGADHLVPTGSHLLPIVMYSHHVVSHSSGQLAQGETVLTGFATYYDPRGIFETADAIYILLHHGFRKTAHIDTVRAAR</sequence>
<evidence type="ECO:0000313" key="2">
    <source>
        <dbReference type="EMBL" id="KPX21512.1"/>
    </source>
</evidence>
<reference evidence="2 5" key="1">
    <citation type="submission" date="2015-09" db="EMBL/GenBank/DDBJ databases">
        <title>Genome announcement of multiple Pseudomonas syringae strains.</title>
        <authorList>
            <person name="Thakur S."/>
            <person name="Wang P.W."/>
            <person name="Gong Y."/>
            <person name="Weir B.S."/>
            <person name="Guttman D.S."/>
        </authorList>
    </citation>
    <scope>NUCLEOTIDE SEQUENCE [LARGE SCALE GENOMIC DNA]</scope>
    <source>
        <strain evidence="2 5">ICMP4455</strain>
    </source>
</reference>
<dbReference type="InterPro" id="IPR054232">
    <property type="entry name" value="DUF6957"/>
</dbReference>
<gene>
    <name evidence="2" type="ORF">ALO70_03709</name>
    <name evidence="4" type="ORF">ALQ39_04080</name>
    <name evidence="3" type="ORF">ALQ86_01370</name>
</gene>
<protein>
    <recommendedName>
        <fullName evidence="1">DUF6957 domain-containing protein</fullName>
    </recommendedName>
</protein>
<dbReference type="Proteomes" id="UP000275613">
    <property type="component" value="Unassembled WGS sequence"/>
</dbReference>
<dbReference type="Pfam" id="PF22275">
    <property type="entry name" value="DUF6957"/>
    <property type="match status" value="1"/>
</dbReference>
<name>A0A0P9QAM8_PSEA0</name>
<dbReference type="Proteomes" id="UP000272627">
    <property type="component" value="Unassembled WGS sequence"/>
</dbReference>
<dbReference type="EMBL" id="RBOA01000186">
    <property type="protein sequence ID" value="RMM01150.1"/>
    <property type="molecule type" value="Genomic_DNA"/>
</dbReference>
<dbReference type="AlphaFoldDB" id="A0A0P9QAM8"/>
<proteinExistence type="predicted"/>
<comment type="caution">
    <text evidence="2">The sequence shown here is derived from an EMBL/GenBank/DDBJ whole genome shotgun (WGS) entry which is preliminary data.</text>
</comment>
<dbReference type="Proteomes" id="UP000050490">
    <property type="component" value="Unassembled WGS sequence"/>
</dbReference>
<evidence type="ECO:0000313" key="7">
    <source>
        <dbReference type="Proteomes" id="UP000275613"/>
    </source>
</evidence>
<dbReference type="EMBL" id="LJQI01000387">
    <property type="protein sequence ID" value="KPX21512.1"/>
    <property type="molecule type" value="Genomic_DNA"/>
</dbReference>
<feature type="domain" description="DUF6957" evidence="1">
    <location>
        <begin position="19"/>
        <end position="124"/>
    </location>
</feature>
<organism evidence="2 5">
    <name type="scientific">Pseudomonas amygdali pv. eriobotryae</name>
    <dbReference type="NCBI Taxonomy" id="129137"/>
    <lineage>
        <taxon>Bacteria</taxon>
        <taxon>Pseudomonadati</taxon>
        <taxon>Pseudomonadota</taxon>
        <taxon>Gammaproteobacteria</taxon>
        <taxon>Pseudomonadales</taxon>
        <taxon>Pseudomonadaceae</taxon>
        <taxon>Pseudomonas</taxon>
        <taxon>Pseudomonas amygdali</taxon>
    </lineage>
</organism>
<evidence type="ECO:0000313" key="4">
    <source>
        <dbReference type="EMBL" id="RMO64442.1"/>
    </source>
</evidence>
<dbReference type="EMBL" id="RBPV01000080">
    <property type="protein sequence ID" value="RMO64442.1"/>
    <property type="molecule type" value="Genomic_DNA"/>
</dbReference>
<evidence type="ECO:0000313" key="5">
    <source>
        <dbReference type="Proteomes" id="UP000050490"/>
    </source>
</evidence>
<dbReference type="PATRIC" id="fig|129137.4.peg.5409"/>